<protein>
    <submittedName>
        <fullName evidence="6">Cobalt transporter CbiQ</fullName>
    </submittedName>
</protein>
<dbReference type="InterPro" id="IPR003339">
    <property type="entry name" value="ABC/ECF_trnsptr_transmembrane"/>
</dbReference>
<accession>A0ABQ4M5D2</accession>
<dbReference type="PANTHER" id="PTHR33514">
    <property type="entry name" value="PROTEIN ABCI12, CHLOROPLASTIC"/>
    <property type="match status" value="1"/>
</dbReference>
<dbReference type="Pfam" id="PF02361">
    <property type="entry name" value="CbiQ"/>
    <property type="match status" value="1"/>
</dbReference>
<dbReference type="EMBL" id="BOSL01000001">
    <property type="protein sequence ID" value="GIP51143.1"/>
    <property type="molecule type" value="Genomic_DNA"/>
</dbReference>
<gene>
    <name evidence="6" type="ORF">J42TS3_01780</name>
</gene>
<keyword evidence="3 5" id="KW-1133">Transmembrane helix</keyword>
<evidence type="ECO:0000256" key="2">
    <source>
        <dbReference type="ARBA" id="ARBA00022692"/>
    </source>
</evidence>
<evidence type="ECO:0000256" key="4">
    <source>
        <dbReference type="ARBA" id="ARBA00023136"/>
    </source>
</evidence>
<keyword evidence="4 5" id="KW-0472">Membrane</keyword>
<feature type="transmembrane region" description="Helical" evidence="5">
    <location>
        <begin position="116"/>
        <end position="136"/>
    </location>
</feature>
<dbReference type="Proteomes" id="UP000679992">
    <property type="component" value="Unassembled WGS sequence"/>
</dbReference>
<feature type="transmembrane region" description="Helical" evidence="5">
    <location>
        <begin position="246"/>
        <end position="265"/>
    </location>
</feature>
<evidence type="ECO:0000256" key="3">
    <source>
        <dbReference type="ARBA" id="ARBA00022989"/>
    </source>
</evidence>
<evidence type="ECO:0000256" key="5">
    <source>
        <dbReference type="SAM" id="Phobius"/>
    </source>
</evidence>
<feature type="transmembrane region" description="Helical" evidence="5">
    <location>
        <begin position="26"/>
        <end position="52"/>
    </location>
</feature>
<sequence>MTNKIIMGQFTETDSVLHRLDPRTKLLSLLVIMLSFLLLKSFASYLAATVLVGMLLRMSGIRLGWFARGLKPLLLVLIFTFLYHVLLTGDTVIWSWSFIKLTEEGLTKGTINVWRIILLVLIASVLTATTKPLVLAQGLEKLLKPLSRAGFPTETYSLMIGIAIRFIPTIIQEMDRIILAQQARGYDIRSIPGFKRVFAYIPILVPLFATTIQRAEQLSYAIDARAFGTGKGRTSYRQLEFKRSDLVAALFTVIFVLMMLLIRIYG</sequence>
<proteinExistence type="predicted"/>
<comment type="caution">
    <text evidence="6">The sequence shown here is derived from an EMBL/GenBank/DDBJ whole genome shotgun (WGS) entry which is preliminary data.</text>
</comment>
<evidence type="ECO:0000313" key="7">
    <source>
        <dbReference type="Proteomes" id="UP000679992"/>
    </source>
</evidence>
<organism evidence="6 7">
    <name type="scientific">Paenibacillus vini</name>
    <dbReference type="NCBI Taxonomy" id="1476024"/>
    <lineage>
        <taxon>Bacteria</taxon>
        <taxon>Bacillati</taxon>
        <taxon>Bacillota</taxon>
        <taxon>Bacilli</taxon>
        <taxon>Bacillales</taxon>
        <taxon>Paenibacillaceae</taxon>
        <taxon>Paenibacillus</taxon>
    </lineage>
</organism>
<evidence type="ECO:0000256" key="1">
    <source>
        <dbReference type="ARBA" id="ARBA00004141"/>
    </source>
</evidence>
<reference evidence="6 7" key="1">
    <citation type="submission" date="2021-03" db="EMBL/GenBank/DDBJ databases">
        <title>Antimicrobial resistance genes in bacteria isolated from Japanese honey, and their potential for conferring macrolide and lincosamide resistance in the American foulbrood pathogen Paenibacillus larvae.</title>
        <authorList>
            <person name="Okamoto M."/>
            <person name="Kumagai M."/>
            <person name="Kanamori H."/>
            <person name="Takamatsu D."/>
        </authorList>
    </citation>
    <scope>NUCLEOTIDE SEQUENCE [LARGE SCALE GENOMIC DNA]</scope>
    <source>
        <strain evidence="6 7">J42TS3</strain>
    </source>
</reference>
<dbReference type="RefSeq" id="WP_213653405.1">
    <property type="nucleotide sequence ID" value="NZ_BOSL01000001.1"/>
</dbReference>
<dbReference type="PANTHER" id="PTHR33514:SF13">
    <property type="entry name" value="PROTEIN ABCI12, CHLOROPLASTIC"/>
    <property type="match status" value="1"/>
</dbReference>
<evidence type="ECO:0000313" key="6">
    <source>
        <dbReference type="EMBL" id="GIP51143.1"/>
    </source>
</evidence>
<feature type="transmembrane region" description="Helical" evidence="5">
    <location>
        <begin position="73"/>
        <end position="96"/>
    </location>
</feature>
<comment type="subcellular location">
    <subcellularLocation>
        <location evidence="1">Membrane</location>
        <topology evidence="1">Multi-pass membrane protein</topology>
    </subcellularLocation>
</comment>
<name>A0ABQ4M5D2_9BACL</name>
<dbReference type="CDD" id="cd16914">
    <property type="entry name" value="EcfT"/>
    <property type="match status" value="1"/>
</dbReference>
<keyword evidence="7" id="KW-1185">Reference proteome</keyword>
<keyword evidence="2 5" id="KW-0812">Transmembrane</keyword>